<feature type="compositionally biased region" description="Basic and acidic residues" evidence="6">
    <location>
        <begin position="232"/>
        <end position="241"/>
    </location>
</feature>
<dbReference type="PANTHER" id="PTHR12565">
    <property type="entry name" value="STEROL REGULATORY ELEMENT-BINDING PROTEIN"/>
    <property type="match status" value="1"/>
</dbReference>
<dbReference type="GO" id="GO:0046983">
    <property type="term" value="F:protein dimerization activity"/>
    <property type="evidence" value="ECO:0007669"/>
    <property type="project" value="InterPro"/>
</dbReference>
<feature type="compositionally biased region" description="Low complexity" evidence="6">
    <location>
        <begin position="177"/>
        <end position="206"/>
    </location>
</feature>
<name>A0AAQ3QRY7_9LILI</name>
<keyword evidence="4" id="KW-0804">Transcription</keyword>
<evidence type="ECO:0000256" key="3">
    <source>
        <dbReference type="ARBA" id="ARBA00023015"/>
    </source>
</evidence>
<evidence type="ECO:0000256" key="2">
    <source>
        <dbReference type="ARBA" id="ARBA00005510"/>
    </source>
</evidence>
<evidence type="ECO:0000256" key="6">
    <source>
        <dbReference type="SAM" id="MobiDB-lite"/>
    </source>
</evidence>
<organism evidence="8 9">
    <name type="scientific">Canna indica</name>
    <name type="common">Indian-shot</name>
    <dbReference type="NCBI Taxonomy" id="4628"/>
    <lineage>
        <taxon>Eukaryota</taxon>
        <taxon>Viridiplantae</taxon>
        <taxon>Streptophyta</taxon>
        <taxon>Embryophyta</taxon>
        <taxon>Tracheophyta</taxon>
        <taxon>Spermatophyta</taxon>
        <taxon>Magnoliopsida</taxon>
        <taxon>Liliopsida</taxon>
        <taxon>Zingiberales</taxon>
        <taxon>Cannaceae</taxon>
        <taxon>Canna</taxon>
    </lineage>
</organism>
<feature type="region of interest" description="Disordered" evidence="6">
    <location>
        <begin position="156"/>
        <end position="268"/>
    </location>
</feature>
<protein>
    <recommendedName>
        <fullName evidence="7">BHLH domain-containing protein</fullName>
    </recommendedName>
</protein>
<keyword evidence="3" id="KW-0805">Transcription regulation</keyword>
<dbReference type="PANTHER" id="PTHR12565:SF184">
    <property type="entry name" value="BHLH TRANSCRIPTION FACTOR"/>
    <property type="match status" value="1"/>
</dbReference>
<evidence type="ECO:0000256" key="5">
    <source>
        <dbReference type="ARBA" id="ARBA00023242"/>
    </source>
</evidence>
<dbReference type="EMBL" id="CP136898">
    <property type="protein sequence ID" value="WOL19186.1"/>
    <property type="molecule type" value="Genomic_DNA"/>
</dbReference>
<keyword evidence="9" id="KW-1185">Reference proteome</keyword>
<reference evidence="8 9" key="1">
    <citation type="submission" date="2023-10" db="EMBL/GenBank/DDBJ databases">
        <title>Chromosome-scale genome assembly provides insights into flower coloration mechanisms of Canna indica.</title>
        <authorList>
            <person name="Li C."/>
        </authorList>
    </citation>
    <scope>NUCLEOTIDE SEQUENCE [LARGE SCALE GENOMIC DNA]</scope>
    <source>
        <tissue evidence="8">Flower</tissue>
    </source>
</reference>
<dbReference type="Pfam" id="PF00010">
    <property type="entry name" value="HLH"/>
    <property type="match status" value="1"/>
</dbReference>
<evidence type="ECO:0000256" key="4">
    <source>
        <dbReference type="ARBA" id="ARBA00023163"/>
    </source>
</evidence>
<gene>
    <name evidence="8" type="ORF">Cni_G27983</name>
</gene>
<dbReference type="InterPro" id="IPR011598">
    <property type="entry name" value="bHLH_dom"/>
</dbReference>
<dbReference type="CDD" id="cd18919">
    <property type="entry name" value="bHLH_AtBPE_like"/>
    <property type="match status" value="1"/>
</dbReference>
<keyword evidence="5" id="KW-0539">Nucleus</keyword>
<evidence type="ECO:0000259" key="7">
    <source>
        <dbReference type="PROSITE" id="PS50888"/>
    </source>
</evidence>
<accession>A0AAQ3QRY7</accession>
<dbReference type="PROSITE" id="PS50888">
    <property type="entry name" value="BHLH"/>
    <property type="match status" value="1"/>
</dbReference>
<dbReference type="Proteomes" id="UP001327560">
    <property type="component" value="Chromosome 9"/>
</dbReference>
<evidence type="ECO:0000313" key="9">
    <source>
        <dbReference type="Proteomes" id="UP001327560"/>
    </source>
</evidence>
<feature type="compositionally biased region" description="Polar residues" evidence="6">
    <location>
        <begin position="161"/>
        <end position="170"/>
    </location>
</feature>
<evidence type="ECO:0000313" key="8">
    <source>
        <dbReference type="EMBL" id="WOL19186.1"/>
    </source>
</evidence>
<comment type="similarity">
    <text evidence="2">Belongs to the bHLH protein family.</text>
</comment>
<comment type="subcellular location">
    <subcellularLocation>
        <location evidence="1">Nucleus</location>
    </subcellularLocation>
</comment>
<evidence type="ECO:0000256" key="1">
    <source>
        <dbReference type="ARBA" id="ARBA00004123"/>
    </source>
</evidence>
<sequence length="411" mass="44852">MERSENNNSFELEKKLGDGLSIQSSGISADWQFYSQAMNMVPATGFMNPLTLSPYPSAPLLEGHPNDSNHIPVGKTMTMSPRGMLMPTVPGIFPSVLSHFPSDFAFLDRAVSLSCFSGGNSCGMNLFGPSEDALKVAMGIQLEETRLNTTDKKVASLPADLSSNNGNSTKTARDQGSSHICISNSSSNEGKTSSADAGGISSSSDTVANKKRRTIKDMEDQAQRETQISLETTKERTETTQKVKQSSSKHVGRNGNDSSKTPKEDHVHIRARRGQAISSHSLAERLRREKISERMKYLQELVPGCSKVTGKAVMLDEIINYVQSLQRQVEFLSMKLAAVNPLDFIPEELLAKNVIHSQAGLPSTGFSQEINYPQIYPSSPQNMVHVGMSVMANPSDEYRRAMNTQLSNNSG</sequence>
<dbReference type="SMART" id="SM00353">
    <property type="entry name" value="HLH"/>
    <property type="match status" value="1"/>
</dbReference>
<dbReference type="InterPro" id="IPR024097">
    <property type="entry name" value="bHLH_ZIP_TF"/>
</dbReference>
<dbReference type="Gene3D" id="4.10.280.10">
    <property type="entry name" value="Helix-loop-helix DNA-binding domain"/>
    <property type="match status" value="1"/>
</dbReference>
<dbReference type="GO" id="GO:0005634">
    <property type="term" value="C:nucleus"/>
    <property type="evidence" value="ECO:0007669"/>
    <property type="project" value="UniProtKB-SubCell"/>
</dbReference>
<dbReference type="SUPFAM" id="SSF47459">
    <property type="entry name" value="HLH, helix-loop-helix DNA-binding domain"/>
    <property type="match status" value="1"/>
</dbReference>
<proteinExistence type="inferred from homology"/>
<dbReference type="FunFam" id="4.10.280.10:FF:000002">
    <property type="entry name" value="Basic helix-loop-helix transcription factor"/>
    <property type="match status" value="1"/>
</dbReference>
<dbReference type="AlphaFoldDB" id="A0AAQ3QRY7"/>
<feature type="domain" description="BHLH" evidence="7">
    <location>
        <begin position="275"/>
        <end position="325"/>
    </location>
</feature>
<dbReference type="InterPro" id="IPR036638">
    <property type="entry name" value="HLH_DNA-bd_sf"/>
</dbReference>
<dbReference type="GO" id="GO:0003700">
    <property type="term" value="F:DNA-binding transcription factor activity"/>
    <property type="evidence" value="ECO:0007669"/>
    <property type="project" value="TreeGrafter"/>
</dbReference>
<feature type="compositionally biased region" description="Polar residues" evidence="6">
    <location>
        <begin position="242"/>
        <end position="259"/>
    </location>
</feature>